<keyword evidence="1" id="KW-1185">Reference proteome</keyword>
<evidence type="ECO:0000313" key="1">
    <source>
        <dbReference type="Proteomes" id="UP000887569"/>
    </source>
</evidence>
<dbReference type="Proteomes" id="UP000887569">
    <property type="component" value="Unplaced"/>
</dbReference>
<sequence length="188" mass="21135">MEDGYATMEDGYGCDGGRVRLRWRTGTATMEDGYGCDGGRVMVLSGELDTQRRHKIGPSIVLYTARTNLDVMLAPSQFCELFEAKYEHNGVTMSRTNGRADLMPALSVELTRRGPLPELWDRGSDVMLLMAVELGLETRMIKASGSVDTSRGFILVGFFPESLMEYEILRSDERTMEEQGIRNRDPFM</sequence>
<protein>
    <submittedName>
        <fullName evidence="2">Uncharacterized protein</fullName>
    </submittedName>
</protein>
<dbReference type="WBParaSite" id="PgR287X_g002_t01">
    <property type="protein sequence ID" value="PgR287X_g002_t01"/>
    <property type="gene ID" value="PgR287X_g002"/>
</dbReference>
<evidence type="ECO:0000313" key="2">
    <source>
        <dbReference type="WBParaSite" id="PgR287X_g002_t01"/>
    </source>
</evidence>
<organism evidence="1 2">
    <name type="scientific">Parascaris univalens</name>
    <name type="common">Nematode worm</name>
    <dbReference type="NCBI Taxonomy" id="6257"/>
    <lineage>
        <taxon>Eukaryota</taxon>
        <taxon>Metazoa</taxon>
        <taxon>Ecdysozoa</taxon>
        <taxon>Nematoda</taxon>
        <taxon>Chromadorea</taxon>
        <taxon>Rhabditida</taxon>
        <taxon>Spirurina</taxon>
        <taxon>Ascaridomorpha</taxon>
        <taxon>Ascaridoidea</taxon>
        <taxon>Ascarididae</taxon>
        <taxon>Parascaris</taxon>
    </lineage>
</organism>
<reference evidence="2" key="1">
    <citation type="submission" date="2022-11" db="UniProtKB">
        <authorList>
            <consortium name="WormBaseParasite"/>
        </authorList>
    </citation>
    <scope>IDENTIFICATION</scope>
</reference>
<accession>A0A915CL23</accession>
<dbReference type="AlphaFoldDB" id="A0A915CL23"/>
<proteinExistence type="predicted"/>
<name>A0A915CL23_PARUN</name>